<dbReference type="Gene3D" id="1.10.10.10">
    <property type="entry name" value="Winged helix-like DNA-binding domain superfamily/Winged helix DNA-binding domain"/>
    <property type="match status" value="1"/>
</dbReference>
<dbReference type="Gene3D" id="3.30.450.40">
    <property type="match status" value="1"/>
</dbReference>
<dbReference type="AlphaFoldDB" id="A0A2R7YUZ2"/>
<dbReference type="RefSeq" id="WP_108345541.1">
    <property type="nucleotide sequence ID" value="NZ_PYXZ01000007.1"/>
</dbReference>
<dbReference type="Proteomes" id="UP000244867">
    <property type="component" value="Unassembled WGS sequence"/>
</dbReference>
<dbReference type="PIRSF" id="PIRSF036625">
    <property type="entry name" value="GAF_ANTAR"/>
    <property type="match status" value="1"/>
</dbReference>
<organism evidence="4 5">
    <name type="scientific">Nocardioides currus</name>
    <dbReference type="NCBI Taxonomy" id="2133958"/>
    <lineage>
        <taxon>Bacteria</taxon>
        <taxon>Bacillati</taxon>
        <taxon>Actinomycetota</taxon>
        <taxon>Actinomycetes</taxon>
        <taxon>Propionibacteriales</taxon>
        <taxon>Nocardioidaceae</taxon>
        <taxon>Nocardioides</taxon>
    </lineage>
</organism>
<dbReference type="SMART" id="SM01012">
    <property type="entry name" value="ANTAR"/>
    <property type="match status" value="1"/>
</dbReference>
<dbReference type="InterPro" id="IPR036388">
    <property type="entry name" value="WH-like_DNA-bd_sf"/>
</dbReference>
<evidence type="ECO:0000259" key="3">
    <source>
        <dbReference type="PROSITE" id="PS50921"/>
    </source>
</evidence>
<dbReference type="OrthoDB" id="7466251at2"/>
<accession>A0A2R7YUZ2</accession>
<dbReference type="GO" id="GO:0003723">
    <property type="term" value="F:RNA binding"/>
    <property type="evidence" value="ECO:0007669"/>
    <property type="project" value="InterPro"/>
</dbReference>
<proteinExistence type="predicted"/>
<protein>
    <submittedName>
        <fullName evidence="4">Transcription antitermination regulator</fullName>
    </submittedName>
</protein>
<dbReference type="InterPro" id="IPR029016">
    <property type="entry name" value="GAF-like_dom_sf"/>
</dbReference>
<keyword evidence="2" id="KW-0804">Transcription</keyword>
<dbReference type="InterPro" id="IPR005561">
    <property type="entry name" value="ANTAR"/>
</dbReference>
<evidence type="ECO:0000313" key="4">
    <source>
        <dbReference type="EMBL" id="PUA80151.1"/>
    </source>
</evidence>
<dbReference type="SUPFAM" id="SSF55781">
    <property type="entry name" value="GAF domain-like"/>
    <property type="match status" value="1"/>
</dbReference>
<reference evidence="4 5" key="1">
    <citation type="submission" date="2018-03" db="EMBL/GenBank/DDBJ databases">
        <authorList>
            <person name="Keele B.F."/>
        </authorList>
    </citation>
    <scope>NUCLEOTIDE SEQUENCE [LARGE SCALE GENOMIC DNA]</scope>
    <source>
        <strain evidence="4 5">IB-3</strain>
    </source>
</reference>
<evidence type="ECO:0000256" key="1">
    <source>
        <dbReference type="ARBA" id="ARBA00023015"/>
    </source>
</evidence>
<evidence type="ECO:0000313" key="5">
    <source>
        <dbReference type="Proteomes" id="UP000244867"/>
    </source>
</evidence>
<feature type="domain" description="ANTAR" evidence="3">
    <location>
        <begin position="158"/>
        <end position="219"/>
    </location>
</feature>
<dbReference type="EMBL" id="PYXZ01000007">
    <property type="protein sequence ID" value="PUA80151.1"/>
    <property type="molecule type" value="Genomic_DNA"/>
</dbReference>
<keyword evidence="1" id="KW-0805">Transcription regulation</keyword>
<dbReference type="Pfam" id="PF03861">
    <property type="entry name" value="ANTAR"/>
    <property type="match status" value="1"/>
</dbReference>
<dbReference type="InterPro" id="IPR012074">
    <property type="entry name" value="GAF_ANTAR"/>
</dbReference>
<sequence length="230" mass="25257">MATDESVLEASRQLADALRPGTLDQTLENITAAAVQVLPEVEQASITVRHTDGRLETFAPTSEMLLELDAAQYDLREGPCYDAATDRVHVLAPFLATDSRFPQYAREAEALGVQAQAGIRLFDTPTSSGALNLYASQPGRFEELGAIGELFTHQSATALAYAYEITNLTEAMRSRQRIGQAVGAIMERYDLDDARAFGFLARLSQDNNIKLRDVAETLLVDMDERRSEQG</sequence>
<gene>
    <name evidence="4" type="ORF">C7S10_16560</name>
</gene>
<keyword evidence="5" id="KW-1185">Reference proteome</keyword>
<name>A0A2R7YUZ2_9ACTN</name>
<evidence type="ECO:0000256" key="2">
    <source>
        <dbReference type="ARBA" id="ARBA00023163"/>
    </source>
</evidence>
<comment type="caution">
    <text evidence="4">The sequence shown here is derived from an EMBL/GenBank/DDBJ whole genome shotgun (WGS) entry which is preliminary data.</text>
</comment>
<dbReference type="PROSITE" id="PS50921">
    <property type="entry name" value="ANTAR"/>
    <property type="match status" value="1"/>
</dbReference>